<evidence type="ECO:0000256" key="1">
    <source>
        <dbReference type="ARBA" id="ARBA00004141"/>
    </source>
</evidence>
<dbReference type="AlphaFoldDB" id="A0A540VIT7"/>
<feature type="site" description="Reversibly protonated during proton transport" evidence="14">
    <location>
        <position position="59"/>
    </location>
</feature>
<dbReference type="Gene3D" id="1.20.20.10">
    <property type="entry name" value="F1F0 ATP synthase subunit C"/>
    <property type="match status" value="1"/>
</dbReference>
<evidence type="ECO:0000256" key="13">
    <source>
        <dbReference type="ARBA" id="ARBA00025198"/>
    </source>
</evidence>
<evidence type="ECO:0000256" key="4">
    <source>
        <dbReference type="ARBA" id="ARBA00022475"/>
    </source>
</evidence>
<dbReference type="NCBIfam" id="TIGR01260">
    <property type="entry name" value="ATP_synt_c"/>
    <property type="match status" value="1"/>
</dbReference>
<dbReference type="PRINTS" id="PR00124">
    <property type="entry name" value="ATPASEC"/>
</dbReference>
<dbReference type="GO" id="GO:0046933">
    <property type="term" value="F:proton-transporting ATP synthase activity, rotational mechanism"/>
    <property type="evidence" value="ECO:0007669"/>
    <property type="project" value="UniProtKB-UniRule"/>
</dbReference>
<dbReference type="InterPro" id="IPR005953">
    <property type="entry name" value="ATP_synth_csu_bac/chlpt"/>
</dbReference>
<dbReference type="EMBL" id="VIGC01000007">
    <property type="protein sequence ID" value="TQE96631.1"/>
    <property type="molecule type" value="Genomic_DNA"/>
</dbReference>
<feature type="domain" description="V-ATPase proteolipid subunit C-like" evidence="15">
    <location>
        <begin position="9"/>
        <end position="72"/>
    </location>
</feature>
<dbReference type="InterPro" id="IPR038662">
    <property type="entry name" value="ATP_synth_F0_csu_sf"/>
</dbReference>
<evidence type="ECO:0000256" key="11">
    <source>
        <dbReference type="ARBA" id="ARBA00023136"/>
    </source>
</evidence>
<dbReference type="InterPro" id="IPR020537">
    <property type="entry name" value="ATP_synth_F0_csu_DDCD_BS"/>
</dbReference>
<keyword evidence="8 14" id="KW-1133">Transmembrane helix</keyword>
<evidence type="ECO:0000256" key="12">
    <source>
        <dbReference type="ARBA" id="ARBA00023310"/>
    </source>
</evidence>
<evidence type="ECO:0000256" key="9">
    <source>
        <dbReference type="ARBA" id="ARBA00023065"/>
    </source>
</evidence>
<evidence type="ECO:0000256" key="8">
    <source>
        <dbReference type="ARBA" id="ARBA00022989"/>
    </source>
</evidence>
<keyword evidence="4 14" id="KW-1003">Cell membrane</keyword>
<dbReference type="Pfam" id="PF00137">
    <property type="entry name" value="ATP-synt_C"/>
    <property type="match status" value="1"/>
</dbReference>
<evidence type="ECO:0000259" key="15">
    <source>
        <dbReference type="Pfam" id="PF00137"/>
    </source>
</evidence>
<keyword evidence="9 14" id="KW-0406">Ion transport</keyword>
<gene>
    <name evidence="14 16" type="primary">atpE</name>
    <name evidence="16" type="ORF">FKZ61_06995</name>
</gene>
<evidence type="ECO:0000256" key="3">
    <source>
        <dbReference type="ARBA" id="ARBA00022448"/>
    </source>
</evidence>
<dbReference type="HAMAP" id="MF_01396">
    <property type="entry name" value="ATP_synth_c_bact"/>
    <property type="match status" value="1"/>
</dbReference>
<dbReference type="InterPro" id="IPR035921">
    <property type="entry name" value="F/V-ATP_Csub_sf"/>
</dbReference>
<accession>A0A540VIT7</accession>
<dbReference type="SUPFAM" id="SSF81333">
    <property type="entry name" value="F1F0 ATP synthase subunit C"/>
    <property type="match status" value="1"/>
</dbReference>
<proteinExistence type="inferred from homology"/>
<dbReference type="CDD" id="cd18121">
    <property type="entry name" value="ATP-synt_Fo_c"/>
    <property type="match status" value="1"/>
</dbReference>
<dbReference type="GO" id="GO:0033177">
    <property type="term" value="C:proton-transporting two-sector ATPase complex, proton-transporting domain"/>
    <property type="evidence" value="ECO:0007669"/>
    <property type="project" value="InterPro"/>
</dbReference>
<dbReference type="Proteomes" id="UP000317371">
    <property type="component" value="Unassembled WGS sequence"/>
</dbReference>
<dbReference type="RefSeq" id="WP_141609373.1">
    <property type="nucleotide sequence ID" value="NZ_VIGC02000007.1"/>
</dbReference>
<keyword evidence="10 14" id="KW-0446">Lipid-binding</keyword>
<evidence type="ECO:0000256" key="5">
    <source>
        <dbReference type="ARBA" id="ARBA00022547"/>
    </source>
</evidence>
<comment type="caution">
    <text evidence="16">The sequence shown here is derived from an EMBL/GenBank/DDBJ whole genome shotgun (WGS) entry which is preliminary data.</text>
</comment>
<dbReference type="PROSITE" id="PS00605">
    <property type="entry name" value="ATPASE_C"/>
    <property type="match status" value="1"/>
</dbReference>
<dbReference type="GO" id="GO:0008289">
    <property type="term" value="F:lipid binding"/>
    <property type="evidence" value="ECO:0007669"/>
    <property type="project" value="UniProtKB-KW"/>
</dbReference>
<comment type="similarity">
    <text evidence="2 14">Belongs to the ATPase C chain family.</text>
</comment>
<dbReference type="FunFam" id="1.20.20.10:FF:000004">
    <property type="entry name" value="ATP synthase subunit c"/>
    <property type="match status" value="1"/>
</dbReference>
<feature type="transmembrane region" description="Helical" evidence="14">
    <location>
        <begin position="51"/>
        <end position="72"/>
    </location>
</feature>
<comment type="subcellular location">
    <subcellularLocation>
        <location evidence="14">Cell membrane</location>
        <topology evidence="14">Multi-pass membrane protein</topology>
    </subcellularLocation>
    <subcellularLocation>
        <location evidence="1">Membrane</location>
        <topology evidence="1">Multi-pass membrane protein</topology>
    </subcellularLocation>
</comment>
<keyword evidence="11 14" id="KW-0472">Membrane</keyword>
<keyword evidence="12 14" id="KW-0066">ATP synthesis</keyword>
<dbReference type="OrthoDB" id="166993at2"/>
<evidence type="ECO:0000256" key="7">
    <source>
        <dbReference type="ARBA" id="ARBA00022781"/>
    </source>
</evidence>
<comment type="function">
    <text evidence="14">Key component of the F(0) channel; it plays a direct role in translocation across the membrane. A homomeric c-ring of between 10-14 subunits forms the central stalk rotor element with the F(1) delta and epsilon subunits.</text>
</comment>
<dbReference type="InterPro" id="IPR002379">
    <property type="entry name" value="ATPase_proteolipid_c-like_dom"/>
</dbReference>
<dbReference type="GO" id="GO:0005886">
    <property type="term" value="C:plasma membrane"/>
    <property type="evidence" value="ECO:0007669"/>
    <property type="project" value="UniProtKB-SubCell"/>
</dbReference>
<evidence type="ECO:0000313" key="17">
    <source>
        <dbReference type="Proteomes" id="UP000317371"/>
    </source>
</evidence>
<sequence length="75" mass="7562">MDVEALKQLGAALAIGFGTIGPGIGIGLIGAKAMEAMGRNPEASGTVQTNMILAIAFAESMGIFALVVALLLKFV</sequence>
<reference evidence="16 17" key="1">
    <citation type="submission" date="2019-06" db="EMBL/GenBank/DDBJ databases">
        <title>Genome sequence of Litorilinea aerophila BAA-2444.</title>
        <authorList>
            <person name="Maclea K.S."/>
            <person name="Maurais E.G."/>
            <person name="Iannazzi L.C."/>
        </authorList>
    </citation>
    <scope>NUCLEOTIDE SEQUENCE [LARGE SCALE GENOMIC DNA]</scope>
    <source>
        <strain evidence="16 17">ATCC BAA-2444</strain>
    </source>
</reference>
<protein>
    <recommendedName>
        <fullName evidence="14">ATP synthase subunit c</fullName>
    </recommendedName>
    <alternativeName>
        <fullName evidence="14">ATP synthase F(0) sector subunit c</fullName>
    </alternativeName>
    <alternativeName>
        <fullName evidence="14">F-type ATPase subunit c</fullName>
        <shortName evidence="14">F-ATPase subunit c</shortName>
    </alternativeName>
    <alternativeName>
        <fullName evidence="14">Lipid-binding protein</fullName>
    </alternativeName>
</protein>
<dbReference type="GO" id="GO:0045259">
    <property type="term" value="C:proton-transporting ATP synthase complex"/>
    <property type="evidence" value="ECO:0007669"/>
    <property type="project" value="UniProtKB-KW"/>
</dbReference>
<evidence type="ECO:0000256" key="10">
    <source>
        <dbReference type="ARBA" id="ARBA00023121"/>
    </source>
</evidence>
<dbReference type="PANTHER" id="PTHR10031:SF0">
    <property type="entry name" value="ATPASE PROTEIN 9"/>
    <property type="match status" value="1"/>
</dbReference>
<keyword evidence="5 14" id="KW-0138">CF(0)</keyword>
<dbReference type="InterPro" id="IPR000454">
    <property type="entry name" value="ATP_synth_F0_csu"/>
</dbReference>
<evidence type="ECO:0000256" key="2">
    <source>
        <dbReference type="ARBA" id="ARBA00006704"/>
    </source>
</evidence>
<evidence type="ECO:0000256" key="14">
    <source>
        <dbReference type="HAMAP-Rule" id="MF_01396"/>
    </source>
</evidence>
<evidence type="ECO:0000256" key="6">
    <source>
        <dbReference type="ARBA" id="ARBA00022692"/>
    </source>
</evidence>
<feature type="transmembrane region" description="Helical" evidence="14">
    <location>
        <begin position="12"/>
        <end position="31"/>
    </location>
</feature>
<organism evidence="16 17">
    <name type="scientific">Litorilinea aerophila</name>
    <dbReference type="NCBI Taxonomy" id="1204385"/>
    <lineage>
        <taxon>Bacteria</taxon>
        <taxon>Bacillati</taxon>
        <taxon>Chloroflexota</taxon>
        <taxon>Caldilineae</taxon>
        <taxon>Caldilineales</taxon>
        <taxon>Caldilineaceae</taxon>
        <taxon>Litorilinea</taxon>
    </lineage>
</organism>
<keyword evidence="7 14" id="KW-0375">Hydrogen ion transport</keyword>
<keyword evidence="6 14" id="KW-0812">Transmembrane</keyword>
<name>A0A540VIT7_9CHLR</name>
<dbReference type="PANTHER" id="PTHR10031">
    <property type="entry name" value="ATP SYNTHASE LIPID-BINDING PROTEIN, MITOCHONDRIAL"/>
    <property type="match status" value="1"/>
</dbReference>
<keyword evidence="17" id="KW-1185">Reference proteome</keyword>
<keyword evidence="3 14" id="KW-0813">Transport</keyword>
<evidence type="ECO:0000313" key="16">
    <source>
        <dbReference type="EMBL" id="TQE96631.1"/>
    </source>
</evidence>
<dbReference type="InParanoid" id="A0A540VIT7"/>
<dbReference type="FunCoup" id="A0A540VIT7">
    <property type="interactions" value="388"/>
</dbReference>
<comment type="function">
    <text evidence="13 14">F(1)F(0) ATP synthase produces ATP from ADP in the presence of a proton or sodium gradient. F-type ATPases consist of two structural domains, F(1) containing the extramembraneous catalytic core and F(0) containing the membrane proton channel, linked together by a central stalk and a peripheral stalk. During catalysis, ATP synthesis in the catalytic domain of F(1) is coupled via a rotary mechanism of the central stalk subunits to proton translocation.</text>
</comment>